<dbReference type="Proteomes" id="UP001652661">
    <property type="component" value="Chromosome X"/>
</dbReference>
<dbReference type="PANTHER" id="PTHR43459">
    <property type="entry name" value="ENOYL-COA HYDRATASE"/>
    <property type="match status" value="1"/>
</dbReference>
<dbReference type="GeneID" id="108083590"/>
<sequence>MATATMVESYSNFRELGVGLRRPGLLHIDFQRRWNIRTVYELLRALDLANADTTVQVVVLSGELSVGPHDPLLLEQGKVKRHRQLPITKETQAVSSDDAEDRYIHEKSANFVMRSLAKKMLVHRKLLVAFVEGRCLGLGLSVCSLCDLVYAKEAAVFLPALSHLDPCAEVGPFWTLPHIRWLLHLGEQADARTAFHCGLVASVLNESQEFWDRMDQYSCLPSAALMATKRLLLNHWRQSVLAELRQEGTPMAAQGRRLARSKL</sequence>
<dbReference type="InterPro" id="IPR029045">
    <property type="entry name" value="ClpP/crotonase-like_dom_sf"/>
</dbReference>
<keyword evidence="2" id="KW-0413">Isomerase</keyword>
<dbReference type="RefSeq" id="XP_017034939.1">
    <property type="nucleotide sequence ID" value="XM_017179450.3"/>
</dbReference>
<reference evidence="2" key="1">
    <citation type="submission" date="2025-08" db="UniProtKB">
        <authorList>
            <consortium name="RefSeq"/>
        </authorList>
    </citation>
    <scope>IDENTIFICATION</scope>
    <source>
        <strain evidence="2">14028-0561.14</strain>
        <tissue evidence="2">Whole fly</tissue>
    </source>
</reference>
<dbReference type="SUPFAM" id="SSF52096">
    <property type="entry name" value="ClpP/crotonase"/>
    <property type="match status" value="1"/>
</dbReference>
<evidence type="ECO:0000313" key="2">
    <source>
        <dbReference type="RefSeq" id="XP_017034939.1"/>
    </source>
</evidence>
<dbReference type="OrthoDB" id="409763at2759"/>
<keyword evidence="1" id="KW-1185">Reference proteome</keyword>
<organism evidence="1 2">
    <name type="scientific">Drosophila kikkawai</name>
    <name type="common">Fruit fly</name>
    <dbReference type="NCBI Taxonomy" id="30033"/>
    <lineage>
        <taxon>Eukaryota</taxon>
        <taxon>Metazoa</taxon>
        <taxon>Ecdysozoa</taxon>
        <taxon>Arthropoda</taxon>
        <taxon>Hexapoda</taxon>
        <taxon>Insecta</taxon>
        <taxon>Pterygota</taxon>
        <taxon>Neoptera</taxon>
        <taxon>Endopterygota</taxon>
        <taxon>Diptera</taxon>
        <taxon>Brachycera</taxon>
        <taxon>Muscomorpha</taxon>
        <taxon>Ephydroidea</taxon>
        <taxon>Drosophilidae</taxon>
        <taxon>Drosophila</taxon>
        <taxon>Sophophora</taxon>
    </lineage>
</organism>
<dbReference type="PANTHER" id="PTHR43459:SF1">
    <property type="entry name" value="EG:BACN32G11.4 PROTEIN"/>
    <property type="match status" value="1"/>
</dbReference>
<dbReference type="CDD" id="cd06558">
    <property type="entry name" value="crotonase-like"/>
    <property type="match status" value="1"/>
</dbReference>
<gene>
    <name evidence="2" type="primary">LOC108083590</name>
</gene>
<proteinExistence type="predicted"/>
<dbReference type="AlphaFoldDB" id="A0A6P4JJW9"/>
<name>A0A6P4JJW9_DROKI</name>
<evidence type="ECO:0000313" key="1">
    <source>
        <dbReference type="Proteomes" id="UP001652661"/>
    </source>
</evidence>
<accession>A0A6P4JJW9</accession>
<dbReference type="Gene3D" id="3.90.226.10">
    <property type="entry name" value="2-enoyl-CoA Hydratase, Chain A, domain 1"/>
    <property type="match status" value="1"/>
</dbReference>
<protein>
    <submittedName>
        <fullName evidence="2">Enoyl-CoA delta isomerase 2</fullName>
    </submittedName>
</protein>